<dbReference type="PANTHER" id="PTHR10110:SF117">
    <property type="entry name" value="SODIUM_HYDROGEN EXCHANGER 2"/>
    <property type="match status" value="1"/>
</dbReference>
<feature type="transmembrane region" description="Helical" evidence="14">
    <location>
        <begin position="343"/>
        <end position="367"/>
    </location>
</feature>
<feature type="transmembrane region" description="Helical" evidence="14">
    <location>
        <begin position="25"/>
        <end position="44"/>
    </location>
</feature>
<accession>A0A6I9R7B8</accession>
<dbReference type="RefSeq" id="XP_010921731.1">
    <property type="nucleotide sequence ID" value="XM_010923429.2"/>
</dbReference>
<dbReference type="GO" id="GO:0015386">
    <property type="term" value="F:potassium:proton antiporter activity"/>
    <property type="evidence" value="ECO:0007669"/>
    <property type="project" value="TreeGrafter"/>
</dbReference>
<evidence type="ECO:0000256" key="12">
    <source>
        <dbReference type="ARBA" id="ARBA00047912"/>
    </source>
</evidence>
<dbReference type="InterPro" id="IPR018422">
    <property type="entry name" value="Cation/H_exchanger_CPA1"/>
</dbReference>
<dbReference type="FunCoup" id="A0A6I9R7B8">
    <property type="interactions" value="71"/>
</dbReference>
<evidence type="ECO:0000256" key="2">
    <source>
        <dbReference type="ARBA" id="ARBA00022448"/>
    </source>
</evidence>
<evidence type="ECO:0000313" key="17">
    <source>
        <dbReference type="RefSeq" id="XP_010921731.1"/>
    </source>
</evidence>
<evidence type="ECO:0000256" key="1">
    <source>
        <dbReference type="ARBA" id="ARBA00004141"/>
    </source>
</evidence>
<feature type="domain" description="Cation/H+ exchanger transmembrane" evidence="15">
    <location>
        <begin position="32"/>
        <end position="443"/>
    </location>
</feature>
<feature type="transmembrane region" description="Helical" evidence="14">
    <location>
        <begin position="418"/>
        <end position="438"/>
    </location>
</feature>
<dbReference type="GO" id="GO:0015385">
    <property type="term" value="F:sodium:proton antiporter activity"/>
    <property type="evidence" value="ECO:0007669"/>
    <property type="project" value="InterPro"/>
</dbReference>
<dbReference type="InParanoid" id="A0A6I9R7B8"/>
<evidence type="ECO:0000256" key="9">
    <source>
        <dbReference type="ARBA" id="ARBA00023136"/>
    </source>
</evidence>
<dbReference type="GeneID" id="105045226"/>
<evidence type="ECO:0000256" key="14">
    <source>
        <dbReference type="SAM" id="Phobius"/>
    </source>
</evidence>
<name>A0A6I9R7B8_ELAGV</name>
<dbReference type="PANTHER" id="PTHR10110">
    <property type="entry name" value="SODIUM/HYDROGEN EXCHANGER"/>
    <property type="match status" value="1"/>
</dbReference>
<dbReference type="Proteomes" id="UP000504607">
    <property type="component" value="Chromosome 5"/>
</dbReference>
<evidence type="ECO:0000256" key="6">
    <source>
        <dbReference type="ARBA" id="ARBA00022989"/>
    </source>
</evidence>
<feature type="transmembrane region" description="Helical" evidence="14">
    <location>
        <begin position="305"/>
        <end position="323"/>
    </location>
</feature>
<feature type="transmembrane region" description="Helical" evidence="14">
    <location>
        <begin position="56"/>
        <end position="73"/>
    </location>
</feature>
<keyword evidence="6 14" id="KW-1133">Transmembrane helix</keyword>
<evidence type="ECO:0000313" key="16">
    <source>
        <dbReference type="Proteomes" id="UP000504607"/>
    </source>
</evidence>
<keyword evidence="16" id="KW-1185">Reference proteome</keyword>
<dbReference type="KEGG" id="egu:105045226"/>
<reference evidence="17" key="1">
    <citation type="submission" date="2025-08" db="UniProtKB">
        <authorList>
            <consortium name="RefSeq"/>
        </authorList>
    </citation>
    <scope>IDENTIFICATION</scope>
</reference>
<feature type="transmembrane region" description="Helical" evidence="14">
    <location>
        <begin position="85"/>
        <end position="102"/>
    </location>
</feature>
<comment type="catalytic activity">
    <reaction evidence="11">
        <text>Na(+)(in) + H(+)(out) = Na(+)(out) + H(+)(in)</text>
        <dbReference type="Rhea" id="RHEA:29419"/>
        <dbReference type="ChEBI" id="CHEBI:15378"/>
        <dbReference type="ChEBI" id="CHEBI:29101"/>
    </reaction>
</comment>
<dbReference type="Gene3D" id="6.10.140.1330">
    <property type="match status" value="1"/>
</dbReference>
<evidence type="ECO:0000256" key="8">
    <source>
        <dbReference type="ARBA" id="ARBA00023065"/>
    </source>
</evidence>
<evidence type="ECO:0000256" key="5">
    <source>
        <dbReference type="ARBA" id="ARBA00022958"/>
    </source>
</evidence>
<evidence type="ECO:0000256" key="3">
    <source>
        <dbReference type="ARBA" id="ARBA00022538"/>
    </source>
</evidence>
<evidence type="ECO:0000256" key="10">
    <source>
        <dbReference type="ARBA" id="ARBA00023201"/>
    </source>
</evidence>
<keyword evidence="9 14" id="KW-0472">Membrane</keyword>
<keyword evidence="2 13" id="KW-0813">Transport</keyword>
<keyword evidence="8 13" id="KW-0406">Ion transport</keyword>
<dbReference type="GO" id="GO:0098719">
    <property type="term" value="P:sodium ion import across plasma membrane"/>
    <property type="evidence" value="ECO:0007669"/>
    <property type="project" value="TreeGrafter"/>
</dbReference>
<keyword evidence="10 13" id="KW-0739">Sodium transport</keyword>
<dbReference type="NCBIfam" id="TIGR00840">
    <property type="entry name" value="b_cpa1"/>
    <property type="match status" value="1"/>
</dbReference>
<dbReference type="GO" id="GO:0005886">
    <property type="term" value="C:plasma membrane"/>
    <property type="evidence" value="ECO:0007669"/>
    <property type="project" value="TreeGrafter"/>
</dbReference>
<comment type="catalytic activity">
    <reaction evidence="12">
        <text>K(+)(in) + H(+)(out) = K(+)(out) + H(+)(in)</text>
        <dbReference type="Rhea" id="RHEA:29467"/>
        <dbReference type="ChEBI" id="CHEBI:15378"/>
        <dbReference type="ChEBI" id="CHEBI:29103"/>
    </reaction>
</comment>
<sequence length="541" mass="59765">MAFDLGAHLVRLGILSSTSDHTSVVSINLFVALLCTCIIIGHLLEENRWMNESITALVIGLCTGVVILLTTKGKSSHILVFSEDLFFIYLLPPIIFNAGFQVKKKQFFRNFMTIILFGAVGTLISFSIISLGAVEFFRRMDIGSLDIGDFLAIGAIFSATDSVCTLQVLNQDETPLLYSLVFGEGVVNDATSVVLFNAIQNFDVGHIDAIIVLKFVGNFFYLFFSSTFLGAFTGLLSAYIIKKLYFGRHSTDREVALMMLMAYLSYMLAELLDLSGILTVFFCGIVMSHYTWHNVTESSRVTTKHAFATLSFISEIFLFLYVGMDALDIEKWKFVSDSPGKSIGVSSILLGLVLVGRAAFVFPLSFLSNLTKKSPDEKISFKKQITIWWAGLMRGAVSIALAYNQFTRSGHTQLRGNAMMITSTITVVLFSTVVFGMMTKPLIRVLLPPGAKHYGSMSSEPSTPKSLLAALLPNGQESEVEAGGQIERPSSLRMLLSKPTHTVHYYWRKFDDSFMRPVFGGRGFVPFVPGSPTEQSHHGLE</sequence>
<dbReference type="PRINTS" id="PR01084">
    <property type="entry name" value="NAHEXCHNGR"/>
</dbReference>
<organism evidence="16 17">
    <name type="scientific">Elaeis guineensis var. tenera</name>
    <name type="common">Oil palm</name>
    <dbReference type="NCBI Taxonomy" id="51953"/>
    <lineage>
        <taxon>Eukaryota</taxon>
        <taxon>Viridiplantae</taxon>
        <taxon>Streptophyta</taxon>
        <taxon>Embryophyta</taxon>
        <taxon>Tracheophyta</taxon>
        <taxon>Spermatophyta</taxon>
        <taxon>Magnoliopsida</taxon>
        <taxon>Liliopsida</taxon>
        <taxon>Arecaceae</taxon>
        <taxon>Arecoideae</taxon>
        <taxon>Cocoseae</taxon>
        <taxon>Elaeidinae</taxon>
        <taxon>Elaeis</taxon>
    </lineage>
</organism>
<comment type="subcellular location">
    <subcellularLocation>
        <location evidence="1">Membrane</location>
        <topology evidence="1">Multi-pass membrane protein</topology>
    </subcellularLocation>
</comment>
<dbReference type="OrthoDB" id="196264at2759"/>
<evidence type="ECO:0000256" key="4">
    <source>
        <dbReference type="ARBA" id="ARBA00022692"/>
    </source>
</evidence>
<evidence type="ECO:0000259" key="15">
    <source>
        <dbReference type="Pfam" id="PF00999"/>
    </source>
</evidence>
<keyword evidence="4 13" id="KW-0812">Transmembrane</keyword>
<gene>
    <name evidence="17" type="primary">LOC105045226</name>
</gene>
<feature type="transmembrane region" description="Helical" evidence="14">
    <location>
        <begin position="114"/>
        <end position="138"/>
    </location>
</feature>
<dbReference type="InterPro" id="IPR004709">
    <property type="entry name" value="NaH_exchanger"/>
</dbReference>
<evidence type="ECO:0000256" key="13">
    <source>
        <dbReference type="RuleBase" id="RU003722"/>
    </source>
</evidence>
<keyword evidence="13" id="KW-0050">Antiport</keyword>
<feature type="transmembrane region" description="Helical" evidence="14">
    <location>
        <begin position="219"/>
        <end position="241"/>
    </location>
</feature>
<dbReference type="GO" id="GO:0051453">
    <property type="term" value="P:regulation of intracellular pH"/>
    <property type="evidence" value="ECO:0007669"/>
    <property type="project" value="TreeGrafter"/>
</dbReference>
<evidence type="ECO:0000256" key="11">
    <source>
        <dbReference type="ARBA" id="ARBA00047524"/>
    </source>
</evidence>
<proteinExistence type="inferred from homology"/>
<feature type="transmembrane region" description="Helical" evidence="14">
    <location>
        <begin position="387"/>
        <end position="406"/>
    </location>
</feature>
<keyword evidence="7" id="KW-0915">Sodium</keyword>
<keyword evidence="5" id="KW-0630">Potassium</keyword>
<protein>
    <recommendedName>
        <fullName evidence="13">Sodium/hydrogen exchanger</fullName>
    </recommendedName>
</protein>
<dbReference type="Pfam" id="PF00999">
    <property type="entry name" value="Na_H_Exchanger"/>
    <property type="match status" value="1"/>
</dbReference>
<keyword evidence="3" id="KW-0633">Potassium transport</keyword>
<dbReference type="AlphaFoldDB" id="A0A6I9R7B8"/>
<feature type="transmembrane region" description="Helical" evidence="14">
    <location>
        <begin position="150"/>
        <end position="169"/>
    </location>
</feature>
<dbReference type="InterPro" id="IPR006153">
    <property type="entry name" value="Cation/H_exchanger_TM"/>
</dbReference>
<feature type="transmembrane region" description="Helical" evidence="14">
    <location>
        <begin position="275"/>
        <end position="293"/>
    </location>
</feature>
<feature type="transmembrane region" description="Helical" evidence="14">
    <location>
        <begin position="176"/>
        <end position="199"/>
    </location>
</feature>
<evidence type="ECO:0000256" key="7">
    <source>
        <dbReference type="ARBA" id="ARBA00023053"/>
    </source>
</evidence>
<comment type="similarity">
    <text evidence="13">Belongs to the monovalent cation:proton antiporter 1 (CPA1) transporter (TC 2.A.36) family.</text>
</comment>